<dbReference type="InterPro" id="IPR036451">
    <property type="entry name" value="CblAdoTrfase-like_sf"/>
</dbReference>
<dbReference type="GO" id="GO:0005524">
    <property type="term" value="F:ATP binding"/>
    <property type="evidence" value="ECO:0007669"/>
    <property type="project" value="UniProtKB-UniRule"/>
</dbReference>
<evidence type="ECO:0000256" key="3">
    <source>
        <dbReference type="ARBA" id="ARBA00022840"/>
    </source>
</evidence>
<dbReference type="PANTHER" id="PTHR12213:SF0">
    <property type="entry name" value="CORRINOID ADENOSYLTRANSFERASE MMAB"/>
    <property type="match status" value="1"/>
</dbReference>
<name>A0A8J2UGY4_9BACT</name>
<organism evidence="6 7">
    <name type="scientific">Puia dinghuensis</name>
    <dbReference type="NCBI Taxonomy" id="1792502"/>
    <lineage>
        <taxon>Bacteria</taxon>
        <taxon>Pseudomonadati</taxon>
        <taxon>Bacteroidota</taxon>
        <taxon>Chitinophagia</taxon>
        <taxon>Chitinophagales</taxon>
        <taxon>Chitinophagaceae</taxon>
        <taxon>Puia</taxon>
    </lineage>
</organism>
<proteinExistence type="inferred from homology"/>
<keyword evidence="2 4" id="KW-0547">Nucleotide-binding</keyword>
<comment type="similarity">
    <text evidence="4">Belongs to the Cob(I)alamin adenosyltransferase family.</text>
</comment>
<evidence type="ECO:0000256" key="4">
    <source>
        <dbReference type="RuleBase" id="RU366026"/>
    </source>
</evidence>
<evidence type="ECO:0000256" key="1">
    <source>
        <dbReference type="ARBA" id="ARBA00022679"/>
    </source>
</evidence>
<dbReference type="Proteomes" id="UP000607559">
    <property type="component" value="Unassembled WGS sequence"/>
</dbReference>
<dbReference type="EMBL" id="BMJC01000005">
    <property type="protein sequence ID" value="GGB16182.1"/>
    <property type="molecule type" value="Genomic_DNA"/>
</dbReference>
<comment type="pathway">
    <text evidence="4">Cofactor biosynthesis; adenosylcobalamin biosynthesis; adenosylcobalamin from cob(II)yrinate a,c-diamide: step 2/7.</text>
</comment>
<dbReference type="GO" id="GO:0009236">
    <property type="term" value="P:cobalamin biosynthetic process"/>
    <property type="evidence" value="ECO:0007669"/>
    <property type="project" value="UniProtKB-UniRule"/>
</dbReference>
<dbReference type="InterPro" id="IPR016030">
    <property type="entry name" value="CblAdoTrfase-like"/>
</dbReference>
<comment type="caution">
    <text evidence="6">The sequence shown here is derived from an EMBL/GenBank/DDBJ whole genome shotgun (WGS) entry which is preliminary data.</text>
</comment>
<keyword evidence="4" id="KW-0169">Cobalamin biosynthesis</keyword>
<feature type="domain" description="Cobalamin adenosyltransferase-like" evidence="5">
    <location>
        <begin position="5"/>
        <end position="191"/>
    </location>
</feature>
<evidence type="ECO:0000313" key="7">
    <source>
        <dbReference type="Proteomes" id="UP000607559"/>
    </source>
</evidence>
<keyword evidence="7" id="KW-1185">Reference proteome</keyword>
<dbReference type="Pfam" id="PF01923">
    <property type="entry name" value="Cob_adeno_trans"/>
    <property type="match status" value="1"/>
</dbReference>
<evidence type="ECO:0000256" key="2">
    <source>
        <dbReference type="ARBA" id="ARBA00022741"/>
    </source>
</evidence>
<dbReference type="InterPro" id="IPR029499">
    <property type="entry name" value="PduO-typ"/>
</dbReference>
<comment type="catalytic activity">
    <reaction evidence="4">
        <text>2 cob(II)yrinate a,c diamide + reduced [electron-transfer flavoprotein] + 2 ATP = 2 adenosylcob(III)yrinate a,c-diamide + 2 triphosphate + oxidized [electron-transfer flavoprotein] + 3 H(+)</text>
        <dbReference type="Rhea" id="RHEA:11528"/>
        <dbReference type="Rhea" id="RHEA-COMP:10685"/>
        <dbReference type="Rhea" id="RHEA-COMP:10686"/>
        <dbReference type="ChEBI" id="CHEBI:15378"/>
        <dbReference type="ChEBI" id="CHEBI:18036"/>
        <dbReference type="ChEBI" id="CHEBI:30616"/>
        <dbReference type="ChEBI" id="CHEBI:57692"/>
        <dbReference type="ChEBI" id="CHEBI:58307"/>
        <dbReference type="ChEBI" id="CHEBI:58503"/>
        <dbReference type="ChEBI" id="CHEBI:58537"/>
        <dbReference type="EC" id="2.5.1.17"/>
    </reaction>
</comment>
<dbReference type="EC" id="2.5.1.17" evidence="4"/>
<protein>
    <recommendedName>
        <fullName evidence="4">Corrinoid adenosyltransferase</fullName>
        <ecNumber evidence="4">2.5.1.17</ecNumber>
    </recommendedName>
    <alternativeName>
        <fullName evidence="4">Cob(II)alamin adenosyltransferase</fullName>
    </alternativeName>
    <alternativeName>
        <fullName evidence="4">Cob(II)yrinic acid a,c-diamide adenosyltransferase</fullName>
    </alternativeName>
    <alternativeName>
        <fullName evidence="4">Cobinamide/cobalamin adenosyltransferase</fullName>
    </alternativeName>
</protein>
<evidence type="ECO:0000259" key="5">
    <source>
        <dbReference type="Pfam" id="PF01923"/>
    </source>
</evidence>
<gene>
    <name evidence="6" type="ORF">GCM10011511_44990</name>
</gene>
<accession>A0A8J2UGY4</accession>
<dbReference type="SUPFAM" id="SSF89028">
    <property type="entry name" value="Cobalamin adenosyltransferase-like"/>
    <property type="match status" value="1"/>
</dbReference>
<dbReference type="PANTHER" id="PTHR12213">
    <property type="entry name" value="CORRINOID ADENOSYLTRANSFERASE"/>
    <property type="match status" value="1"/>
</dbReference>
<comment type="catalytic activity">
    <reaction evidence="4">
        <text>2 cob(II)alamin + reduced [electron-transfer flavoprotein] + 2 ATP = 2 adenosylcob(III)alamin + 2 triphosphate + oxidized [electron-transfer flavoprotein] + 3 H(+)</text>
        <dbReference type="Rhea" id="RHEA:28671"/>
        <dbReference type="Rhea" id="RHEA-COMP:10685"/>
        <dbReference type="Rhea" id="RHEA-COMP:10686"/>
        <dbReference type="ChEBI" id="CHEBI:15378"/>
        <dbReference type="ChEBI" id="CHEBI:16304"/>
        <dbReference type="ChEBI" id="CHEBI:18036"/>
        <dbReference type="ChEBI" id="CHEBI:18408"/>
        <dbReference type="ChEBI" id="CHEBI:30616"/>
        <dbReference type="ChEBI" id="CHEBI:57692"/>
        <dbReference type="ChEBI" id="CHEBI:58307"/>
        <dbReference type="EC" id="2.5.1.17"/>
    </reaction>
</comment>
<reference evidence="6" key="2">
    <citation type="submission" date="2020-09" db="EMBL/GenBank/DDBJ databases">
        <authorList>
            <person name="Sun Q."/>
            <person name="Zhou Y."/>
        </authorList>
    </citation>
    <scope>NUCLEOTIDE SEQUENCE</scope>
    <source>
        <strain evidence="6">CGMCC 1.15448</strain>
    </source>
</reference>
<dbReference type="RefSeq" id="WP_188936061.1">
    <property type="nucleotide sequence ID" value="NZ_BMJC01000005.1"/>
</dbReference>
<dbReference type="UniPathway" id="UPA00148">
    <property type="reaction ID" value="UER00233"/>
</dbReference>
<dbReference type="GO" id="GO:0008817">
    <property type="term" value="F:corrinoid adenosyltransferase activity"/>
    <property type="evidence" value="ECO:0007669"/>
    <property type="project" value="UniProtKB-UniRule"/>
</dbReference>
<sequence length="207" mass="22844">MAIRIYTKTGDKGTTSLIGGTKVSKSNLRIEAYGTVDELNSFIGLLSDQLHTATAAHAAAAILAGASNPEPLFSEAQTMLREIQDRLFTVGSSLACDPEKEPKLKIPDLSEDDLQLLEATIDAMEADLPPMKSFLLPGGHPAVSTAHIVRCVCRRAERCCVRMQDEQLFLEPLVLRYLNRLSDYFFVLARFIGHHLGVPEIPWKPRV</sequence>
<evidence type="ECO:0000313" key="6">
    <source>
        <dbReference type="EMBL" id="GGB16182.1"/>
    </source>
</evidence>
<dbReference type="AlphaFoldDB" id="A0A8J2UGY4"/>
<dbReference type="NCBIfam" id="TIGR00636">
    <property type="entry name" value="PduO_Nterm"/>
    <property type="match status" value="1"/>
</dbReference>
<reference evidence="6" key="1">
    <citation type="journal article" date="2014" name="Int. J. Syst. Evol. Microbiol.">
        <title>Complete genome sequence of Corynebacterium casei LMG S-19264T (=DSM 44701T), isolated from a smear-ripened cheese.</title>
        <authorList>
            <consortium name="US DOE Joint Genome Institute (JGI-PGF)"/>
            <person name="Walter F."/>
            <person name="Albersmeier A."/>
            <person name="Kalinowski J."/>
            <person name="Ruckert C."/>
        </authorList>
    </citation>
    <scope>NUCLEOTIDE SEQUENCE</scope>
    <source>
        <strain evidence="6">CGMCC 1.15448</strain>
    </source>
</reference>
<keyword evidence="1 4" id="KW-0808">Transferase</keyword>
<dbReference type="Gene3D" id="1.20.1200.10">
    <property type="entry name" value="Cobalamin adenosyltransferase-like"/>
    <property type="match status" value="1"/>
</dbReference>
<keyword evidence="3 4" id="KW-0067">ATP-binding</keyword>